<keyword evidence="2" id="KW-1003">Cell membrane</keyword>
<dbReference type="EMBL" id="QCYY01001350">
    <property type="protein sequence ID" value="ROT78630.1"/>
    <property type="molecule type" value="Genomic_DNA"/>
</dbReference>
<dbReference type="GO" id="GO:0005886">
    <property type="term" value="C:plasma membrane"/>
    <property type="evidence" value="ECO:0007669"/>
    <property type="project" value="UniProtKB-SubCell"/>
</dbReference>
<dbReference type="PROSITE" id="PS51421">
    <property type="entry name" value="RAS"/>
    <property type="match status" value="1"/>
</dbReference>
<keyword evidence="5" id="KW-0472">Membrane</keyword>
<feature type="region of interest" description="Disordered" evidence="7">
    <location>
        <begin position="1"/>
        <end position="22"/>
    </location>
</feature>
<evidence type="ECO:0000256" key="6">
    <source>
        <dbReference type="ARBA" id="ARBA00023288"/>
    </source>
</evidence>
<evidence type="ECO:0000256" key="1">
    <source>
        <dbReference type="ARBA" id="ARBA00004193"/>
    </source>
</evidence>
<dbReference type="STRING" id="6689.A0A3R7N6K7"/>
<keyword evidence="4" id="KW-0547">Nucleotide-binding</keyword>
<evidence type="ECO:0000256" key="4">
    <source>
        <dbReference type="ARBA" id="ARBA00023134"/>
    </source>
</evidence>
<keyword evidence="9" id="KW-1185">Reference proteome</keyword>
<keyword evidence="6" id="KW-0449">Lipoprotein</keyword>
<evidence type="ECO:0000256" key="5">
    <source>
        <dbReference type="ARBA" id="ARBA00023136"/>
    </source>
</evidence>
<proteinExistence type="predicted"/>
<comment type="caution">
    <text evidence="8">The sequence shown here is derived from an EMBL/GenBank/DDBJ whole genome shotgun (WGS) entry which is preliminary data.</text>
</comment>
<dbReference type="InterPro" id="IPR001806">
    <property type="entry name" value="Small_GTPase"/>
</dbReference>
<protein>
    <submittedName>
        <fullName evidence="8">Putative GTP-binding protein di-Ras1</fullName>
    </submittedName>
</protein>
<keyword evidence="3" id="KW-0488">Methylation</keyword>
<reference evidence="8 9" key="2">
    <citation type="submission" date="2019-01" db="EMBL/GenBank/DDBJ databases">
        <title>The decoding of complex shrimp genome reveals the adaptation for benthos swimmer, frequently molting mechanism and breeding impact on genome.</title>
        <authorList>
            <person name="Sun Y."/>
            <person name="Gao Y."/>
            <person name="Yu Y."/>
        </authorList>
    </citation>
    <scope>NUCLEOTIDE SEQUENCE [LARGE SCALE GENOMIC DNA]</scope>
    <source>
        <tissue evidence="8">Muscle</tissue>
    </source>
</reference>
<dbReference type="SUPFAM" id="SSF52540">
    <property type="entry name" value="P-loop containing nucleoside triphosphate hydrolases"/>
    <property type="match status" value="1"/>
</dbReference>
<dbReference type="PRINTS" id="PR00449">
    <property type="entry name" value="RASTRNSFRMNG"/>
</dbReference>
<reference evidence="8 9" key="1">
    <citation type="submission" date="2018-04" db="EMBL/GenBank/DDBJ databases">
        <authorList>
            <person name="Zhang X."/>
            <person name="Yuan J."/>
            <person name="Li F."/>
            <person name="Xiang J."/>
        </authorList>
    </citation>
    <scope>NUCLEOTIDE SEQUENCE [LARGE SCALE GENOMIC DNA]</scope>
    <source>
        <tissue evidence="8">Muscle</tissue>
    </source>
</reference>
<evidence type="ECO:0000256" key="3">
    <source>
        <dbReference type="ARBA" id="ARBA00022481"/>
    </source>
</evidence>
<sequence length="345" mass="37305">MTRPSGRAPRSEPAARRARPAATVPLTSLMRFPQRLRLVEALLIVDGEHDDKSSAGPDRELSHGGEVVRPRSVQNFQGVEKSICGRRGRGVRRWRGTVGGRFESETFSVGRKAGISDVCPHHTVGNPGLPADTEGSDSNLPPTVAAPSPHASPSPPTDGLFHSLEILDTSGSHNFPAMRELSIRSGRAFIIVFAVNNEQSFYESQALWNLIKEVKGFDNVPCVLVGNKVDLSAEREVTWEEANNYVTEAMLNAAYVDTSAKYNLNVTLVFKELLVLTFGIGEEKKERRPSRIRLSLSDLSLTTRRKSSSAMSTGSGAAALSSSGISRTGSGLSSSSDCSPDDEKR</sequence>
<dbReference type="InterPro" id="IPR027417">
    <property type="entry name" value="P-loop_NTPase"/>
</dbReference>
<evidence type="ECO:0000256" key="2">
    <source>
        <dbReference type="ARBA" id="ARBA00022475"/>
    </source>
</evidence>
<dbReference type="SMART" id="SM00174">
    <property type="entry name" value="RHO"/>
    <property type="match status" value="1"/>
</dbReference>
<dbReference type="PROSITE" id="PS51419">
    <property type="entry name" value="RAB"/>
    <property type="match status" value="1"/>
</dbReference>
<evidence type="ECO:0000313" key="9">
    <source>
        <dbReference type="Proteomes" id="UP000283509"/>
    </source>
</evidence>
<dbReference type="AlphaFoldDB" id="A0A3R7N6K7"/>
<dbReference type="PANTHER" id="PTHR46149">
    <property type="entry name" value="MIP08469P"/>
    <property type="match status" value="1"/>
</dbReference>
<dbReference type="Pfam" id="PF00071">
    <property type="entry name" value="Ras"/>
    <property type="match status" value="1"/>
</dbReference>
<dbReference type="OrthoDB" id="265044at2759"/>
<name>A0A3R7N6K7_PENVA</name>
<dbReference type="SMART" id="SM00175">
    <property type="entry name" value="RAB"/>
    <property type="match status" value="1"/>
</dbReference>
<keyword evidence="4" id="KW-0342">GTP-binding</keyword>
<feature type="compositionally biased region" description="Low complexity" evidence="7">
    <location>
        <begin position="302"/>
        <end position="338"/>
    </location>
</feature>
<evidence type="ECO:0000313" key="8">
    <source>
        <dbReference type="EMBL" id="ROT78630.1"/>
    </source>
</evidence>
<evidence type="ECO:0000256" key="7">
    <source>
        <dbReference type="SAM" id="MobiDB-lite"/>
    </source>
</evidence>
<dbReference type="GO" id="GO:0005525">
    <property type="term" value="F:GTP binding"/>
    <property type="evidence" value="ECO:0007669"/>
    <property type="project" value="UniProtKB-KW"/>
</dbReference>
<gene>
    <name evidence="8" type="ORF">C7M84_002642</name>
</gene>
<comment type="subcellular location">
    <subcellularLocation>
        <location evidence="1">Cell membrane</location>
        <topology evidence="1">Lipid-anchor</topology>
    </subcellularLocation>
</comment>
<accession>A0A3R7N6K7</accession>
<dbReference type="Gene3D" id="3.40.50.300">
    <property type="entry name" value="P-loop containing nucleotide triphosphate hydrolases"/>
    <property type="match status" value="1"/>
</dbReference>
<feature type="region of interest" description="Disordered" evidence="7">
    <location>
        <begin position="118"/>
        <end position="160"/>
    </location>
</feature>
<dbReference type="SMART" id="SM00173">
    <property type="entry name" value="RAS"/>
    <property type="match status" value="1"/>
</dbReference>
<organism evidence="8 9">
    <name type="scientific">Penaeus vannamei</name>
    <name type="common">Whiteleg shrimp</name>
    <name type="synonym">Litopenaeus vannamei</name>
    <dbReference type="NCBI Taxonomy" id="6689"/>
    <lineage>
        <taxon>Eukaryota</taxon>
        <taxon>Metazoa</taxon>
        <taxon>Ecdysozoa</taxon>
        <taxon>Arthropoda</taxon>
        <taxon>Crustacea</taxon>
        <taxon>Multicrustacea</taxon>
        <taxon>Malacostraca</taxon>
        <taxon>Eumalacostraca</taxon>
        <taxon>Eucarida</taxon>
        <taxon>Decapoda</taxon>
        <taxon>Dendrobranchiata</taxon>
        <taxon>Penaeoidea</taxon>
        <taxon>Penaeidae</taxon>
        <taxon>Penaeus</taxon>
    </lineage>
</organism>
<dbReference type="Proteomes" id="UP000283509">
    <property type="component" value="Unassembled WGS sequence"/>
</dbReference>
<dbReference type="InterPro" id="IPR052236">
    <property type="entry name" value="Small_GTPase_RasD"/>
</dbReference>
<dbReference type="GO" id="GO:0003924">
    <property type="term" value="F:GTPase activity"/>
    <property type="evidence" value="ECO:0007669"/>
    <property type="project" value="InterPro"/>
</dbReference>
<feature type="region of interest" description="Disordered" evidence="7">
    <location>
        <begin position="302"/>
        <end position="345"/>
    </location>
</feature>